<dbReference type="InterPro" id="IPR052003">
    <property type="entry name" value="HR_DNA-Binding_Protein"/>
</dbReference>
<keyword evidence="3" id="KW-1185">Reference proteome</keyword>
<organism evidence="2 3">
    <name type="scientific">Nyctereutes procyonoides</name>
    <name type="common">Raccoon dog</name>
    <name type="synonym">Canis procyonoides</name>
    <dbReference type="NCBI Taxonomy" id="34880"/>
    <lineage>
        <taxon>Eukaryota</taxon>
        <taxon>Metazoa</taxon>
        <taxon>Chordata</taxon>
        <taxon>Craniata</taxon>
        <taxon>Vertebrata</taxon>
        <taxon>Euteleostomi</taxon>
        <taxon>Mammalia</taxon>
        <taxon>Eutheria</taxon>
        <taxon>Laurasiatheria</taxon>
        <taxon>Carnivora</taxon>
        <taxon>Caniformia</taxon>
        <taxon>Canidae</taxon>
        <taxon>Nyctereutes</taxon>
    </lineage>
</organism>
<dbReference type="AlphaFoldDB" id="A0A812A0D6"/>
<accession>A0A812A0D6</accession>
<proteinExistence type="predicted"/>
<dbReference type="Proteomes" id="UP000645828">
    <property type="component" value="Unassembled WGS sequence"/>
</dbReference>
<feature type="region of interest" description="Disordered" evidence="1">
    <location>
        <begin position="51"/>
        <end position="224"/>
    </location>
</feature>
<dbReference type="GO" id="GO:0003697">
    <property type="term" value="F:single-stranded DNA binding"/>
    <property type="evidence" value="ECO:0007669"/>
    <property type="project" value="TreeGrafter"/>
</dbReference>
<dbReference type="GO" id="GO:0003690">
    <property type="term" value="F:double-stranded DNA binding"/>
    <property type="evidence" value="ECO:0007669"/>
    <property type="project" value="TreeGrafter"/>
</dbReference>
<feature type="compositionally biased region" description="Basic residues" evidence="1">
    <location>
        <begin position="143"/>
        <end position="171"/>
    </location>
</feature>
<sequence length="253" mass="28566">MQGVAELEKPAGWGLAAAVPWAKVERRRADRINRKVIDYLVDLGLTAKKIQSFPGETKDDSHSAEAKDDEKEAHKNVCKKGQAASKTASKHREMLMEDVGSGEEQEEDGAQFQEKDSSSNYDFLMEDDYGTDYGSLKKENKKMVKKSKPKKEKKKKKKKSKPEKKEKKMPKPRLTAAGTLGLVKGKRKVGHLTASESSKEKTRPPKEEEEEPENPPERKPLQTLHLRNQGMKGLKMMPSLGEFKKVMIICLFI</sequence>
<dbReference type="GO" id="GO:0000724">
    <property type="term" value="P:double-strand break repair via homologous recombination"/>
    <property type="evidence" value="ECO:0007669"/>
    <property type="project" value="TreeGrafter"/>
</dbReference>
<comment type="caution">
    <text evidence="2">The sequence shown here is derived from an EMBL/GenBank/DDBJ whole genome shotgun (WGS) entry which is preliminary data.</text>
</comment>
<feature type="compositionally biased region" description="Basic and acidic residues" evidence="1">
    <location>
        <begin position="56"/>
        <end position="75"/>
    </location>
</feature>
<feature type="compositionally biased region" description="Acidic residues" evidence="1">
    <location>
        <begin position="100"/>
        <end position="109"/>
    </location>
</feature>
<gene>
    <name evidence="2" type="ORF">NYPRO_LOCUS26598</name>
</gene>
<feature type="compositionally biased region" description="Basic and acidic residues" evidence="1">
    <location>
        <begin position="197"/>
        <end position="206"/>
    </location>
</feature>
<protein>
    <submittedName>
        <fullName evidence="2">(raccoon dog) hypothetical protein</fullName>
    </submittedName>
</protein>
<reference evidence="2" key="1">
    <citation type="submission" date="2020-12" db="EMBL/GenBank/DDBJ databases">
        <authorList>
            <consortium name="Molecular Ecology Group"/>
        </authorList>
    </citation>
    <scope>NUCLEOTIDE SEQUENCE</scope>
    <source>
        <strain evidence="2">TBG_1078</strain>
    </source>
</reference>
<dbReference type="EMBL" id="CAJHUB010000786">
    <property type="protein sequence ID" value="CAD7693806.1"/>
    <property type="molecule type" value="Genomic_DNA"/>
</dbReference>
<dbReference type="PANTHER" id="PTHR15361:SF1">
    <property type="entry name" value="NUCLEAR UBIQUITOUS CASEIN AND CYCLIN-DEPENDENT KINASE SUBSTRATE 1"/>
    <property type="match status" value="1"/>
</dbReference>
<evidence type="ECO:0000256" key="1">
    <source>
        <dbReference type="SAM" id="MobiDB-lite"/>
    </source>
</evidence>
<dbReference type="PANTHER" id="PTHR15361">
    <property type="entry name" value="RAD51/NUKS-INTERACTING PROTEIN"/>
    <property type="match status" value="1"/>
</dbReference>
<evidence type="ECO:0000313" key="3">
    <source>
        <dbReference type="Proteomes" id="UP000645828"/>
    </source>
</evidence>
<dbReference type="GO" id="GO:0036297">
    <property type="term" value="P:interstrand cross-link repair"/>
    <property type="evidence" value="ECO:0007669"/>
    <property type="project" value="TreeGrafter"/>
</dbReference>
<name>A0A812A0D6_NYCPR</name>
<evidence type="ECO:0000313" key="2">
    <source>
        <dbReference type="EMBL" id="CAD7693806.1"/>
    </source>
</evidence>
<dbReference type="GO" id="GO:0005737">
    <property type="term" value="C:cytoplasm"/>
    <property type="evidence" value="ECO:0007669"/>
    <property type="project" value="TreeGrafter"/>
</dbReference>